<accession>A0A9C7V6H1</accession>
<proteinExistence type="predicted"/>
<protein>
    <submittedName>
        <fullName evidence="1">Uncharacterized protein</fullName>
    </submittedName>
</protein>
<reference evidence="1 2" key="1">
    <citation type="journal article" date="2018" name="Nat. Biotechnol.">
        <title>A standardized bacterial taxonomy based on genome phylogeny substantially revises the tree of life.</title>
        <authorList>
            <person name="Parks D.H."/>
            <person name="Chuvochina M."/>
            <person name="Waite D.W."/>
            <person name="Rinke C."/>
            <person name="Skarshewski A."/>
            <person name="Chaumeil P.A."/>
            <person name="Hugenholtz P."/>
        </authorList>
    </citation>
    <scope>NUCLEOTIDE SEQUENCE [LARGE SCALE GENOMIC DNA]</scope>
    <source>
        <strain evidence="1">UBA11264</strain>
    </source>
</reference>
<gene>
    <name evidence="1" type="ORF">DHV72_05250</name>
</gene>
<comment type="caution">
    <text evidence="1">The sequence shown here is derived from an EMBL/GenBank/DDBJ whole genome shotgun (WGS) entry which is preliminary data.</text>
</comment>
<sequence>MCLIIDRGAVADPKTVIKAMGTEHSEPLFRPDNAEFGFLRRNQYFLKTSRHSATAVTKTRSENFCDQVFKIAKNARFVE</sequence>
<dbReference type="Proteomes" id="UP000262210">
    <property type="component" value="Unassembled WGS sequence"/>
</dbReference>
<dbReference type="EMBL" id="DPSM01000010">
    <property type="protein sequence ID" value="HCJ99417.1"/>
    <property type="molecule type" value="Genomic_DNA"/>
</dbReference>
<organism evidence="1 2">
    <name type="scientific">Serratia grimesii</name>
    <dbReference type="NCBI Taxonomy" id="82995"/>
    <lineage>
        <taxon>Bacteria</taxon>
        <taxon>Pseudomonadati</taxon>
        <taxon>Pseudomonadota</taxon>
        <taxon>Gammaproteobacteria</taxon>
        <taxon>Enterobacterales</taxon>
        <taxon>Yersiniaceae</taxon>
        <taxon>Serratia</taxon>
    </lineage>
</organism>
<evidence type="ECO:0000313" key="2">
    <source>
        <dbReference type="Proteomes" id="UP000262210"/>
    </source>
</evidence>
<dbReference type="AlphaFoldDB" id="A0A9C7V6H1"/>
<evidence type="ECO:0000313" key="1">
    <source>
        <dbReference type="EMBL" id="HCJ99417.1"/>
    </source>
</evidence>
<name>A0A9C7V6H1_9GAMM</name>